<proteinExistence type="inferred from homology"/>
<feature type="domain" description="T-SNARE coiled-coil homology" evidence="10">
    <location>
        <begin position="32"/>
        <end position="94"/>
    </location>
</feature>
<name>A0A4E0QU32_FASHE</name>
<dbReference type="AlphaFoldDB" id="A0A4E0QU32"/>
<dbReference type="Pfam" id="PF05739">
    <property type="entry name" value="SNARE"/>
    <property type="match status" value="1"/>
</dbReference>
<feature type="region of interest" description="Disordered" evidence="8">
    <location>
        <begin position="1"/>
        <end position="26"/>
    </location>
</feature>
<dbReference type="CDD" id="cd15851">
    <property type="entry name" value="SNARE_Syntaxin6"/>
    <property type="match status" value="1"/>
</dbReference>
<protein>
    <submittedName>
        <fullName evidence="11">Syntaxin 6</fullName>
    </submittedName>
</protein>
<keyword evidence="6" id="KW-0175">Coiled coil</keyword>
<comment type="subcellular location">
    <subcellularLocation>
        <location evidence="1">Membrane</location>
        <topology evidence="1">Single-pass type IV membrane protein</topology>
    </subcellularLocation>
</comment>
<dbReference type="PANTHER" id="PTHR12791">
    <property type="entry name" value="GOLGI SNARE BET1-RELATED"/>
    <property type="match status" value="1"/>
</dbReference>
<dbReference type="SMART" id="SM00397">
    <property type="entry name" value="t_SNARE"/>
    <property type="match status" value="1"/>
</dbReference>
<evidence type="ECO:0000256" key="6">
    <source>
        <dbReference type="ARBA" id="ARBA00023054"/>
    </source>
</evidence>
<evidence type="ECO:0000256" key="7">
    <source>
        <dbReference type="ARBA" id="ARBA00023136"/>
    </source>
</evidence>
<dbReference type="Proteomes" id="UP000230066">
    <property type="component" value="Unassembled WGS sequence"/>
</dbReference>
<evidence type="ECO:0000256" key="9">
    <source>
        <dbReference type="SAM" id="Phobius"/>
    </source>
</evidence>
<evidence type="ECO:0000313" key="11">
    <source>
        <dbReference type="EMBL" id="THD18393.1"/>
    </source>
</evidence>
<dbReference type="GO" id="GO:0016020">
    <property type="term" value="C:membrane"/>
    <property type="evidence" value="ECO:0007669"/>
    <property type="project" value="UniProtKB-SubCell"/>
</dbReference>
<evidence type="ECO:0000256" key="3">
    <source>
        <dbReference type="ARBA" id="ARBA00022448"/>
    </source>
</evidence>
<dbReference type="FunFam" id="1.20.5.110:FF:000006">
    <property type="entry name" value="Syntaxin 6"/>
    <property type="match status" value="1"/>
</dbReference>
<organism evidence="11 12">
    <name type="scientific">Fasciola hepatica</name>
    <name type="common">Liver fluke</name>
    <dbReference type="NCBI Taxonomy" id="6192"/>
    <lineage>
        <taxon>Eukaryota</taxon>
        <taxon>Metazoa</taxon>
        <taxon>Spiralia</taxon>
        <taxon>Lophotrochozoa</taxon>
        <taxon>Platyhelminthes</taxon>
        <taxon>Trematoda</taxon>
        <taxon>Digenea</taxon>
        <taxon>Plagiorchiida</taxon>
        <taxon>Echinostomata</taxon>
        <taxon>Echinostomatoidea</taxon>
        <taxon>Fasciolidae</taxon>
        <taxon>Fasciola</taxon>
    </lineage>
</organism>
<evidence type="ECO:0000256" key="5">
    <source>
        <dbReference type="ARBA" id="ARBA00022989"/>
    </source>
</evidence>
<feature type="transmembrane region" description="Helical" evidence="9">
    <location>
        <begin position="104"/>
        <end position="123"/>
    </location>
</feature>
<reference evidence="11" key="1">
    <citation type="submission" date="2019-03" db="EMBL/GenBank/DDBJ databases">
        <title>Improved annotation for the trematode Fasciola hepatica.</title>
        <authorList>
            <person name="Choi Y.-J."/>
            <person name="Martin J."/>
            <person name="Mitreva M."/>
        </authorList>
    </citation>
    <scope>NUCLEOTIDE SEQUENCE [LARGE SCALE GENOMIC DNA]</scope>
</reference>
<keyword evidence="5 9" id="KW-1133">Transmembrane helix</keyword>
<evidence type="ECO:0000256" key="8">
    <source>
        <dbReference type="SAM" id="MobiDB-lite"/>
    </source>
</evidence>
<evidence type="ECO:0000256" key="4">
    <source>
        <dbReference type="ARBA" id="ARBA00022692"/>
    </source>
</evidence>
<comment type="caution">
    <text evidence="11">The sequence shown here is derived from an EMBL/GenBank/DDBJ whole genome shotgun (WGS) entry which is preliminary data.</text>
</comment>
<evidence type="ECO:0000259" key="10">
    <source>
        <dbReference type="PROSITE" id="PS50192"/>
    </source>
</evidence>
<accession>A0A4E0QU32</accession>
<keyword evidence="4 9" id="KW-0812">Transmembrane</keyword>
<feature type="non-terminal residue" evidence="11">
    <location>
        <position position="1"/>
    </location>
</feature>
<dbReference type="PROSITE" id="PS50192">
    <property type="entry name" value="T_SNARE"/>
    <property type="match status" value="1"/>
</dbReference>
<dbReference type="EMBL" id="JXXN02013108">
    <property type="protein sequence ID" value="THD18393.1"/>
    <property type="molecule type" value="Genomic_DNA"/>
</dbReference>
<keyword evidence="3" id="KW-0813">Transport</keyword>
<dbReference type="Gene3D" id="1.20.5.110">
    <property type="match status" value="1"/>
</dbReference>
<evidence type="ECO:0000313" key="12">
    <source>
        <dbReference type="Proteomes" id="UP000230066"/>
    </source>
</evidence>
<sequence>NRTDVPNPDVETRSTTRPSVFPVQSDPLTEQQRLIREQDNQLDQLGTSISTLKGMSRRIGDELEDQVGLLDDFNSEMVHTESRLDQATKRTARLLRLGTDRRQWCAIGTLTVTLLIILILLAVL</sequence>
<comment type="similarity">
    <text evidence="2">Belongs to the syntaxin family.</text>
</comment>
<gene>
    <name evidence="11" type="ORF">D915_011160</name>
</gene>
<dbReference type="SUPFAM" id="SSF58038">
    <property type="entry name" value="SNARE fusion complex"/>
    <property type="match status" value="1"/>
</dbReference>
<keyword evidence="7 9" id="KW-0472">Membrane</keyword>
<evidence type="ECO:0000256" key="1">
    <source>
        <dbReference type="ARBA" id="ARBA00004211"/>
    </source>
</evidence>
<keyword evidence="12" id="KW-1185">Reference proteome</keyword>
<evidence type="ECO:0000256" key="2">
    <source>
        <dbReference type="ARBA" id="ARBA00009063"/>
    </source>
</evidence>
<dbReference type="InterPro" id="IPR000727">
    <property type="entry name" value="T_SNARE_dom"/>
</dbReference>